<reference evidence="1" key="1">
    <citation type="journal article" date="2013" name="Genetics">
        <title>The draft genome and transcriptome of Panagrellus redivivus are shaped by the harsh demands of a free-living lifestyle.</title>
        <authorList>
            <person name="Srinivasan J."/>
            <person name="Dillman A.R."/>
            <person name="Macchietto M.G."/>
            <person name="Heikkinen L."/>
            <person name="Lakso M."/>
            <person name="Fracchia K.M."/>
            <person name="Antoshechkin I."/>
            <person name="Mortazavi A."/>
            <person name="Wong G."/>
            <person name="Sternberg P.W."/>
        </authorList>
    </citation>
    <scope>NUCLEOTIDE SEQUENCE [LARGE SCALE GENOMIC DNA]</scope>
    <source>
        <strain evidence="1">MT8872</strain>
    </source>
</reference>
<organism evidence="1 2">
    <name type="scientific">Panagrellus redivivus</name>
    <name type="common">Microworm</name>
    <dbReference type="NCBI Taxonomy" id="6233"/>
    <lineage>
        <taxon>Eukaryota</taxon>
        <taxon>Metazoa</taxon>
        <taxon>Ecdysozoa</taxon>
        <taxon>Nematoda</taxon>
        <taxon>Chromadorea</taxon>
        <taxon>Rhabditida</taxon>
        <taxon>Tylenchina</taxon>
        <taxon>Panagrolaimomorpha</taxon>
        <taxon>Panagrolaimoidea</taxon>
        <taxon>Panagrolaimidae</taxon>
        <taxon>Panagrellus</taxon>
    </lineage>
</organism>
<name>A0A7E4ZYJ9_PANRE</name>
<reference evidence="2" key="2">
    <citation type="submission" date="2020-10" db="UniProtKB">
        <authorList>
            <consortium name="WormBaseParasite"/>
        </authorList>
    </citation>
    <scope>IDENTIFICATION</scope>
</reference>
<protein>
    <submittedName>
        <fullName evidence="2">F-box domain-containing protein</fullName>
    </submittedName>
</protein>
<evidence type="ECO:0000313" key="2">
    <source>
        <dbReference type="WBParaSite" id="Pan_g3197.t1"/>
    </source>
</evidence>
<evidence type="ECO:0000313" key="1">
    <source>
        <dbReference type="Proteomes" id="UP000492821"/>
    </source>
</evidence>
<proteinExistence type="predicted"/>
<dbReference type="WBParaSite" id="Pan_g3197.t1">
    <property type="protein sequence ID" value="Pan_g3197.t1"/>
    <property type="gene ID" value="Pan_g3197"/>
</dbReference>
<sequence length="280" mass="32181">MPYPIAELAYGLRRRLHDLATVAERYDIQIAAGDYSICPPIQMLDRYRVNNVFLNYEDDTIKVTPDVETDGLLYRISTVFCARLQNCPSVPFDHFCDQKILLMANCHLSKTLFEELSSLLSASIQEVHMNSNSNVEYVLKMSDLLTSFPNLTKISATALSFADTWMVEILQYPQHNLTDLTLRMTFEQFKALNVGELVAFLLAYKKGFHLTLQIVQSTENDSLQLDLPNVPSFTLSRRYDFERASNPNLQQYDSNTRLVVQSYSTWDGYVWFFEDVHPAA</sequence>
<keyword evidence="1" id="KW-1185">Reference proteome</keyword>
<dbReference type="AlphaFoldDB" id="A0A7E4ZYJ9"/>
<dbReference type="Proteomes" id="UP000492821">
    <property type="component" value="Unassembled WGS sequence"/>
</dbReference>
<accession>A0A7E4ZYJ9</accession>